<dbReference type="EMBL" id="BMAT01009635">
    <property type="protein sequence ID" value="GFS10616.1"/>
    <property type="molecule type" value="Genomic_DNA"/>
</dbReference>
<protein>
    <submittedName>
        <fullName evidence="7">CAMK family protein kinase</fullName>
    </submittedName>
</protein>
<feature type="region of interest" description="Disordered" evidence="5">
    <location>
        <begin position="297"/>
        <end position="317"/>
    </location>
</feature>
<dbReference type="GO" id="GO:0004674">
    <property type="term" value="F:protein serine/threonine kinase activity"/>
    <property type="evidence" value="ECO:0007669"/>
    <property type="project" value="UniProtKB-KW"/>
</dbReference>
<dbReference type="InterPro" id="IPR017441">
    <property type="entry name" value="Protein_kinase_ATP_BS"/>
</dbReference>
<evidence type="ECO:0000256" key="5">
    <source>
        <dbReference type="SAM" id="MobiDB-lite"/>
    </source>
</evidence>
<dbReference type="AlphaFoldDB" id="A0AAV4INT6"/>
<dbReference type="SUPFAM" id="SSF56112">
    <property type="entry name" value="Protein kinase-like (PK-like)"/>
    <property type="match status" value="1"/>
</dbReference>
<proteinExistence type="inferred from homology"/>
<dbReference type="InterPro" id="IPR000719">
    <property type="entry name" value="Prot_kinase_dom"/>
</dbReference>
<comment type="similarity">
    <text evidence="4">Belongs to the protein kinase superfamily.</text>
</comment>
<dbReference type="PANTHER" id="PTHR44167">
    <property type="entry name" value="OVARIAN-SPECIFIC SERINE/THREONINE-PROTEIN KINASE LOK-RELATED"/>
    <property type="match status" value="1"/>
</dbReference>
<evidence type="ECO:0000259" key="6">
    <source>
        <dbReference type="PROSITE" id="PS50011"/>
    </source>
</evidence>
<evidence type="ECO:0000256" key="1">
    <source>
        <dbReference type="ARBA" id="ARBA00022741"/>
    </source>
</evidence>
<dbReference type="Gene3D" id="1.10.510.10">
    <property type="entry name" value="Transferase(Phosphotransferase) domain 1"/>
    <property type="match status" value="1"/>
</dbReference>
<organism evidence="7 8">
    <name type="scientific">Elysia marginata</name>
    <dbReference type="NCBI Taxonomy" id="1093978"/>
    <lineage>
        <taxon>Eukaryota</taxon>
        <taxon>Metazoa</taxon>
        <taxon>Spiralia</taxon>
        <taxon>Lophotrochozoa</taxon>
        <taxon>Mollusca</taxon>
        <taxon>Gastropoda</taxon>
        <taxon>Heterobranchia</taxon>
        <taxon>Euthyneura</taxon>
        <taxon>Panpulmonata</taxon>
        <taxon>Sacoglossa</taxon>
        <taxon>Placobranchoidea</taxon>
        <taxon>Plakobranchidae</taxon>
        <taxon>Elysia</taxon>
    </lineage>
</organism>
<keyword evidence="1 3" id="KW-0547">Nucleotide-binding</keyword>
<dbReference type="InterPro" id="IPR008271">
    <property type="entry name" value="Ser/Thr_kinase_AS"/>
</dbReference>
<dbReference type="GO" id="GO:0005524">
    <property type="term" value="F:ATP binding"/>
    <property type="evidence" value="ECO:0007669"/>
    <property type="project" value="UniProtKB-UniRule"/>
</dbReference>
<keyword evidence="7" id="KW-0418">Kinase</keyword>
<evidence type="ECO:0000256" key="3">
    <source>
        <dbReference type="PROSITE-ProRule" id="PRU10141"/>
    </source>
</evidence>
<reference evidence="7 8" key="1">
    <citation type="journal article" date="2021" name="Elife">
        <title>Chloroplast acquisition without the gene transfer in kleptoplastic sea slugs, Plakobranchus ocellatus.</title>
        <authorList>
            <person name="Maeda T."/>
            <person name="Takahashi S."/>
            <person name="Yoshida T."/>
            <person name="Shimamura S."/>
            <person name="Takaki Y."/>
            <person name="Nagai Y."/>
            <person name="Toyoda A."/>
            <person name="Suzuki Y."/>
            <person name="Arimoto A."/>
            <person name="Ishii H."/>
            <person name="Satoh N."/>
            <person name="Nishiyama T."/>
            <person name="Hasebe M."/>
            <person name="Maruyama T."/>
            <person name="Minagawa J."/>
            <person name="Obokata J."/>
            <person name="Shigenobu S."/>
        </authorList>
    </citation>
    <scope>NUCLEOTIDE SEQUENCE [LARGE SCALE GENOMIC DNA]</scope>
</reference>
<feature type="domain" description="Protein kinase" evidence="6">
    <location>
        <begin position="23"/>
        <end position="275"/>
    </location>
</feature>
<dbReference type="Proteomes" id="UP000762676">
    <property type="component" value="Unassembled WGS sequence"/>
</dbReference>
<dbReference type="PROSITE" id="PS00108">
    <property type="entry name" value="PROTEIN_KINASE_ST"/>
    <property type="match status" value="1"/>
</dbReference>
<feature type="binding site" evidence="3">
    <location>
        <position position="53"/>
    </location>
    <ligand>
        <name>ATP</name>
        <dbReference type="ChEBI" id="CHEBI:30616"/>
    </ligand>
</feature>
<keyword evidence="7" id="KW-0808">Transferase</keyword>
<dbReference type="InterPro" id="IPR011009">
    <property type="entry name" value="Kinase-like_dom_sf"/>
</dbReference>
<evidence type="ECO:0000313" key="7">
    <source>
        <dbReference type="EMBL" id="GFS10616.1"/>
    </source>
</evidence>
<accession>A0AAV4INT6</accession>
<comment type="caution">
    <text evidence="7">The sequence shown here is derived from an EMBL/GenBank/DDBJ whole genome shotgun (WGS) entry which is preliminary data.</text>
</comment>
<dbReference type="Pfam" id="PF00069">
    <property type="entry name" value="Pkinase"/>
    <property type="match status" value="1"/>
</dbReference>
<evidence type="ECO:0000256" key="4">
    <source>
        <dbReference type="RuleBase" id="RU000304"/>
    </source>
</evidence>
<evidence type="ECO:0000313" key="8">
    <source>
        <dbReference type="Proteomes" id="UP000762676"/>
    </source>
</evidence>
<keyword evidence="8" id="KW-1185">Reference proteome</keyword>
<keyword evidence="2 3" id="KW-0067">ATP-binding</keyword>
<gene>
    <name evidence="7" type="ORF">ElyMa_004813700</name>
</gene>
<keyword evidence="4" id="KW-0723">Serine/threonine-protein kinase</keyword>
<feature type="compositionally biased region" description="Basic residues" evidence="5">
    <location>
        <begin position="306"/>
        <end position="317"/>
    </location>
</feature>
<dbReference type="PANTHER" id="PTHR44167:SF24">
    <property type="entry name" value="SERINE_THREONINE-PROTEIN KINASE CHK2"/>
    <property type="match status" value="1"/>
</dbReference>
<dbReference type="SMART" id="SM00220">
    <property type="entry name" value="S_TKc"/>
    <property type="match status" value="1"/>
</dbReference>
<dbReference type="PROSITE" id="PS50011">
    <property type="entry name" value="PROTEIN_KINASE_DOM"/>
    <property type="match status" value="1"/>
</dbReference>
<name>A0AAV4INT6_9GAST</name>
<sequence length="317" mass="36170">MDAKLDTSIALRIQADYFDFFDMSIQKVLGEGRSGDVVLAVNNNYPDITRAVKRISLKEEDLKYRNLTHEKALKRFLNEVNIARDLVHPNIISDTSGIICPNYLAIAMDYCSNGTLVNYLKHMDLKSIDRFFTGLVSAVEYVHSRRIVHGDIKLQNIFVNESKEPVLGDFGMSFKMAEYARYVKTAGATMGYFAPEVLKKAESVDPFKCDSYAVGVVLRCMVQGRRPEYDSNYSRELYTTKMDDKHRFFLIMLLNKNPFKRFAMSQVQQTLSEFNTERYAEEVAVLLSKEQRCLGDISNSAERKPPAKKARHSSSSS</sequence>
<evidence type="ECO:0000256" key="2">
    <source>
        <dbReference type="ARBA" id="ARBA00022840"/>
    </source>
</evidence>
<dbReference type="PROSITE" id="PS00107">
    <property type="entry name" value="PROTEIN_KINASE_ATP"/>
    <property type="match status" value="1"/>
</dbReference>